<dbReference type="AlphaFoldDB" id="A0A1M5UHZ0"/>
<dbReference type="EMBL" id="LT670818">
    <property type="protein sequence ID" value="SHH62446.1"/>
    <property type="molecule type" value="Genomic_DNA"/>
</dbReference>
<name>A0A1M5UHZ0_9BRAD</name>
<organism evidence="1 2">
    <name type="scientific">Bradyrhizobium erythrophlei</name>
    <dbReference type="NCBI Taxonomy" id="1437360"/>
    <lineage>
        <taxon>Bacteria</taxon>
        <taxon>Pseudomonadati</taxon>
        <taxon>Pseudomonadota</taxon>
        <taxon>Alphaproteobacteria</taxon>
        <taxon>Hyphomicrobiales</taxon>
        <taxon>Nitrobacteraceae</taxon>
        <taxon>Bradyrhizobium</taxon>
    </lineage>
</organism>
<gene>
    <name evidence="1" type="ORF">SAMN05444169_8423</name>
</gene>
<sequence length="33" mass="3474">MRWAMACSHSGHSSDLISKPGLPGVMSVSFILA</sequence>
<protein>
    <submittedName>
        <fullName evidence="1">Uncharacterized protein</fullName>
    </submittedName>
</protein>
<evidence type="ECO:0000313" key="2">
    <source>
        <dbReference type="Proteomes" id="UP000190675"/>
    </source>
</evidence>
<accession>A0A1M5UHZ0</accession>
<reference evidence="1 2" key="1">
    <citation type="submission" date="2016-11" db="EMBL/GenBank/DDBJ databases">
        <authorList>
            <person name="Jaros S."/>
            <person name="Januszkiewicz K."/>
            <person name="Wedrychowicz H."/>
        </authorList>
    </citation>
    <scope>NUCLEOTIDE SEQUENCE [LARGE SCALE GENOMIC DNA]</scope>
    <source>
        <strain evidence="1 2">GAS242</strain>
    </source>
</reference>
<evidence type="ECO:0000313" key="1">
    <source>
        <dbReference type="EMBL" id="SHH62446.1"/>
    </source>
</evidence>
<proteinExistence type="predicted"/>
<dbReference type="Proteomes" id="UP000190675">
    <property type="component" value="Chromosome I"/>
</dbReference>